<comment type="caution">
    <text evidence="1">The sequence shown here is derived from an EMBL/GenBank/DDBJ whole genome shotgun (WGS) entry which is preliminary data.</text>
</comment>
<organism evidence="1 2">
    <name type="scientific">Spirosoma utsteinense</name>
    <dbReference type="NCBI Taxonomy" id="2585773"/>
    <lineage>
        <taxon>Bacteria</taxon>
        <taxon>Pseudomonadati</taxon>
        <taxon>Bacteroidota</taxon>
        <taxon>Cytophagia</taxon>
        <taxon>Cytophagales</taxon>
        <taxon>Cytophagaceae</taxon>
        <taxon>Spirosoma</taxon>
    </lineage>
</organism>
<evidence type="ECO:0000313" key="1">
    <source>
        <dbReference type="EMBL" id="MBC3794811.1"/>
    </source>
</evidence>
<name>A0ABR6WE47_9BACT</name>
<gene>
    <name evidence="1" type="ORF">FH603_5343</name>
</gene>
<dbReference type="EMBL" id="VFIA01000060">
    <property type="protein sequence ID" value="MBC3794811.1"/>
    <property type="molecule type" value="Genomic_DNA"/>
</dbReference>
<proteinExistence type="predicted"/>
<protein>
    <submittedName>
        <fullName evidence="1">Uncharacterized protein</fullName>
    </submittedName>
</protein>
<accession>A0ABR6WE47</accession>
<evidence type="ECO:0000313" key="2">
    <source>
        <dbReference type="Proteomes" id="UP000700732"/>
    </source>
</evidence>
<sequence length="104" mass="12109">MIAYGSHNLSEASIKLRDYLMREKSSKRYTHEIGLDRLHYMLCEKWMNEKRKAKVTEYTEKAIKTVKALGLITKHEILPSKSSMGPKVVFHINKNWGDNLQVSD</sequence>
<reference evidence="1 2" key="1">
    <citation type="submission" date="2019-06" db="EMBL/GenBank/DDBJ databases">
        <title>Spirosoma utsteinense sp. nov. isolated from Antarctic ice-free soils.</title>
        <authorList>
            <person name="Tahon G."/>
        </authorList>
    </citation>
    <scope>NUCLEOTIDE SEQUENCE [LARGE SCALE GENOMIC DNA]</scope>
    <source>
        <strain evidence="1 2">LMG 31447</strain>
    </source>
</reference>
<keyword evidence="2" id="KW-1185">Reference proteome</keyword>
<dbReference type="Proteomes" id="UP000700732">
    <property type="component" value="Unassembled WGS sequence"/>
</dbReference>